<feature type="domain" description="4Fe-4S ferredoxin-type" evidence="8">
    <location>
        <begin position="229"/>
        <end position="258"/>
    </location>
</feature>
<dbReference type="PANTHER" id="PTHR30176">
    <property type="entry name" value="FERREDOXIN-TYPE PROTEIN NAPH"/>
    <property type="match status" value="1"/>
</dbReference>
<dbReference type="InterPro" id="IPR032879">
    <property type="entry name" value="FixG_C"/>
</dbReference>
<feature type="transmembrane region" description="Helical" evidence="7">
    <location>
        <begin position="159"/>
        <end position="178"/>
    </location>
</feature>
<keyword evidence="1" id="KW-0813">Transport</keyword>
<evidence type="ECO:0000313" key="10">
    <source>
        <dbReference type="Proteomes" id="UP001060012"/>
    </source>
</evidence>
<feature type="transmembrane region" description="Helical" evidence="7">
    <location>
        <begin position="12"/>
        <end position="33"/>
    </location>
</feature>
<keyword evidence="6" id="KW-0411">Iron-sulfur</keyword>
<dbReference type="Proteomes" id="UP001060012">
    <property type="component" value="Chromosome"/>
</dbReference>
<keyword evidence="3" id="KW-0479">Metal-binding</keyword>
<dbReference type="RefSeq" id="WP_254576725.1">
    <property type="nucleotide sequence ID" value="NZ_CP100595.1"/>
</dbReference>
<dbReference type="InterPro" id="IPR013783">
    <property type="entry name" value="Ig-like_fold"/>
</dbReference>
<feature type="transmembrane region" description="Helical" evidence="7">
    <location>
        <begin position="53"/>
        <end position="79"/>
    </location>
</feature>
<dbReference type="Pfam" id="PF13746">
    <property type="entry name" value="Fer4_18"/>
    <property type="match status" value="1"/>
</dbReference>
<keyword evidence="7" id="KW-1133">Transmembrane helix</keyword>
<keyword evidence="2" id="KW-0004">4Fe-4S</keyword>
<evidence type="ECO:0000256" key="5">
    <source>
        <dbReference type="ARBA" id="ARBA00023004"/>
    </source>
</evidence>
<name>A0ABY5E471_9BACT</name>
<keyword evidence="10" id="KW-1185">Reference proteome</keyword>
<keyword evidence="7" id="KW-0812">Transmembrane</keyword>
<evidence type="ECO:0000313" key="9">
    <source>
        <dbReference type="EMBL" id="UTJ06546.1"/>
    </source>
</evidence>
<dbReference type="EMBL" id="CP100595">
    <property type="protein sequence ID" value="UTJ06546.1"/>
    <property type="molecule type" value="Genomic_DNA"/>
</dbReference>
<proteinExistence type="predicted"/>
<dbReference type="Pfam" id="PF12801">
    <property type="entry name" value="Fer4_5"/>
    <property type="match status" value="1"/>
</dbReference>
<feature type="transmembrane region" description="Helical" evidence="7">
    <location>
        <begin position="125"/>
        <end position="147"/>
    </location>
</feature>
<feature type="transmembrane region" description="Helical" evidence="7">
    <location>
        <begin position="307"/>
        <end position="326"/>
    </location>
</feature>
<dbReference type="NCBIfam" id="TIGR02745">
    <property type="entry name" value="ccoG_rdxA_fixG"/>
    <property type="match status" value="1"/>
</dbReference>
<dbReference type="Gene3D" id="1.10.1060.10">
    <property type="entry name" value="Alpha-helical ferredoxin"/>
    <property type="match status" value="1"/>
</dbReference>
<evidence type="ECO:0000256" key="2">
    <source>
        <dbReference type="ARBA" id="ARBA00022485"/>
    </source>
</evidence>
<protein>
    <submittedName>
        <fullName evidence="9">Cytochrome c oxidase accessory protein CcoG</fullName>
    </submittedName>
</protein>
<evidence type="ECO:0000256" key="1">
    <source>
        <dbReference type="ARBA" id="ARBA00022448"/>
    </source>
</evidence>
<dbReference type="Gene3D" id="2.60.40.10">
    <property type="entry name" value="Immunoglobulins"/>
    <property type="match status" value="1"/>
</dbReference>
<keyword evidence="4" id="KW-0249">Electron transport</keyword>
<organism evidence="9 10">
    <name type="scientific">Arcobacter roscoffensis</name>
    <dbReference type="NCBI Taxonomy" id="2961520"/>
    <lineage>
        <taxon>Bacteria</taxon>
        <taxon>Pseudomonadati</taxon>
        <taxon>Campylobacterota</taxon>
        <taxon>Epsilonproteobacteria</taxon>
        <taxon>Campylobacterales</taxon>
        <taxon>Arcobacteraceae</taxon>
        <taxon>Arcobacter</taxon>
    </lineage>
</organism>
<gene>
    <name evidence="9" type="primary">ccoG</name>
    <name evidence="9" type="ORF">NJU99_00195</name>
</gene>
<dbReference type="SUPFAM" id="SSF54862">
    <property type="entry name" value="4Fe-4S ferredoxins"/>
    <property type="match status" value="1"/>
</dbReference>
<evidence type="ECO:0000259" key="8">
    <source>
        <dbReference type="PROSITE" id="PS51379"/>
    </source>
</evidence>
<dbReference type="PROSITE" id="PS51379">
    <property type="entry name" value="4FE4S_FER_2"/>
    <property type="match status" value="1"/>
</dbReference>
<evidence type="ECO:0000256" key="3">
    <source>
        <dbReference type="ARBA" id="ARBA00022723"/>
    </source>
</evidence>
<dbReference type="Pfam" id="PF11614">
    <property type="entry name" value="FixG_C"/>
    <property type="match status" value="1"/>
</dbReference>
<dbReference type="PROSITE" id="PS00198">
    <property type="entry name" value="4FE4S_FER_1"/>
    <property type="match status" value="1"/>
</dbReference>
<dbReference type="PANTHER" id="PTHR30176:SF3">
    <property type="entry name" value="FERREDOXIN-TYPE PROTEIN NAPH"/>
    <property type="match status" value="1"/>
</dbReference>
<dbReference type="InterPro" id="IPR017900">
    <property type="entry name" value="4Fe4S_Fe_S_CS"/>
</dbReference>
<dbReference type="InterPro" id="IPR009051">
    <property type="entry name" value="Helical_ferredxn"/>
</dbReference>
<evidence type="ECO:0000256" key="6">
    <source>
        <dbReference type="ARBA" id="ARBA00023014"/>
    </source>
</evidence>
<evidence type="ECO:0000256" key="4">
    <source>
        <dbReference type="ARBA" id="ARBA00022982"/>
    </source>
</evidence>
<reference evidence="9" key="1">
    <citation type="submission" date="2022-07" db="EMBL/GenBank/DDBJ databases">
        <title>Arcobacter roscoffensis sp. nov., a marine bacterium isolated from coastal seawater collected from Roscoff, France.</title>
        <authorList>
            <person name="Pascual J."/>
            <person name="Lepeaux C."/>
            <person name="Methner A."/>
            <person name="Overmann J."/>
        </authorList>
    </citation>
    <scope>NUCLEOTIDE SEQUENCE</scope>
    <source>
        <strain evidence="9">ARW1-2F2</strain>
    </source>
</reference>
<sequence length="449" mass="52439">MKYTQKRYLTYSIISIVVFLLPFITINGNHLLLLSFEKMQFHFMGFAFNVNELYIMPFLLMLLFIGIFAITSMFGRLWCGWGCPQTIFRVIYRDLIETKLLGMRRHKNKQKDIDYSKKSNQIKKYLAILIWGFLSLVAASNFLWYFVPPEEFFAKLQDPLNHSLLIMFILSIALFLIYDVVFMKENFCVYVCPYSRIQSVLYDDDTKQVVYDTNRGGDIYKDNVKSIFKMKELEKNDECTTCEACVKVCPTHIDIRKGLQVECINCLECSDACDTVMGKMGKESLINWGSTNEVIKKKKVSIFSKRNIAYFVSLALCVILTISFASTKEYFLVNINKTTKLYTIKDEGKVSNNYIFTFHNTSNKAYTFNLDVQNKDFYVKRFKPFKLKPNSRVKKVVILETKKRLFLSDKKDTALSIKVNIKALENKEATQTKDLSFIYPRNSLFKEKN</sequence>
<evidence type="ECO:0000256" key="7">
    <source>
        <dbReference type="SAM" id="Phobius"/>
    </source>
</evidence>
<dbReference type="InterPro" id="IPR051684">
    <property type="entry name" value="Electron_Trans/Redox"/>
</dbReference>
<accession>A0ABY5E471</accession>
<keyword evidence="5" id="KW-0408">Iron</keyword>
<dbReference type="InterPro" id="IPR017896">
    <property type="entry name" value="4Fe4S_Fe-S-bd"/>
</dbReference>
<keyword evidence="7" id="KW-0472">Membrane</keyword>
<dbReference type="InterPro" id="IPR014116">
    <property type="entry name" value="Cyt_c_oxidase_cbb3_FixG"/>
</dbReference>